<evidence type="ECO:0000313" key="3">
    <source>
        <dbReference type="Proteomes" id="UP000715781"/>
    </source>
</evidence>
<dbReference type="Proteomes" id="UP000715781">
    <property type="component" value="Unassembled WGS sequence"/>
</dbReference>
<feature type="transmembrane region" description="Helical" evidence="1">
    <location>
        <begin position="158"/>
        <end position="176"/>
    </location>
</feature>
<dbReference type="EMBL" id="JAHHHN010000001">
    <property type="protein sequence ID" value="MBW4559872.1"/>
    <property type="molecule type" value="Genomic_DNA"/>
</dbReference>
<proteinExistence type="predicted"/>
<protein>
    <submittedName>
        <fullName evidence="2">Uncharacterized protein</fullName>
    </submittedName>
</protein>
<feature type="transmembrane region" description="Helical" evidence="1">
    <location>
        <begin position="131"/>
        <end position="149"/>
    </location>
</feature>
<gene>
    <name evidence="2" type="ORF">KME32_01745</name>
</gene>
<evidence type="ECO:0000313" key="2">
    <source>
        <dbReference type="EMBL" id="MBW4559872.1"/>
    </source>
</evidence>
<comment type="caution">
    <text evidence="2">The sequence shown here is derived from an EMBL/GenBank/DDBJ whole genome shotgun (WGS) entry which is preliminary data.</text>
</comment>
<dbReference type="AlphaFoldDB" id="A0A951PW17"/>
<reference evidence="2" key="2">
    <citation type="journal article" date="2022" name="Microbiol. Resour. Announc.">
        <title>Metagenome Sequencing to Explore Phylogenomics of Terrestrial Cyanobacteria.</title>
        <authorList>
            <person name="Ward R.D."/>
            <person name="Stajich J.E."/>
            <person name="Johansen J.R."/>
            <person name="Huntemann M."/>
            <person name="Clum A."/>
            <person name="Foster B."/>
            <person name="Foster B."/>
            <person name="Roux S."/>
            <person name="Palaniappan K."/>
            <person name="Varghese N."/>
            <person name="Mukherjee S."/>
            <person name="Reddy T.B.K."/>
            <person name="Daum C."/>
            <person name="Copeland A."/>
            <person name="Chen I.A."/>
            <person name="Ivanova N.N."/>
            <person name="Kyrpides N.C."/>
            <person name="Shapiro N."/>
            <person name="Eloe-Fadrosh E.A."/>
            <person name="Pietrasiak N."/>
        </authorList>
    </citation>
    <scope>NUCLEOTIDE SEQUENCE</scope>
    <source>
        <strain evidence="2">JT2-VF2</strain>
    </source>
</reference>
<keyword evidence="1" id="KW-0472">Membrane</keyword>
<keyword evidence="1" id="KW-0812">Transmembrane</keyword>
<sequence>MTFFNYSNPPLRRKQPSVEIQELEGIWYINWQVGKLKLYSTFYTCIDQACIFWSLLLITIFWTAQFFPISWSLQATWWSILSCIGIIAMVNWTSYWVKSKQVSWVLYCWVLLMLCGLILTDLGIFLGWPLILLNLCALWLGLSTIGYICTGLAVRSRALIFAGILHLLLIFLLPYIAAWQFLTTGAFMALCLLMLAEFQWDGL</sequence>
<organism evidence="2 3">
    <name type="scientific">Mojavia pulchra JT2-VF2</name>
    <dbReference type="NCBI Taxonomy" id="287848"/>
    <lineage>
        <taxon>Bacteria</taxon>
        <taxon>Bacillati</taxon>
        <taxon>Cyanobacteriota</taxon>
        <taxon>Cyanophyceae</taxon>
        <taxon>Nostocales</taxon>
        <taxon>Nostocaceae</taxon>
    </lineage>
</organism>
<feature type="transmembrane region" description="Helical" evidence="1">
    <location>
        <begin position="50"/>
        <end position="71"/>
    </location>
</feature>
<reference evidence="2" key="1">
    <citation type="submission" date="2021-05" db="EMBL/GenBank/DDBJ databases">
        <authorList>
            <person name="Pietrasiak N."/>
            <person name="Ward R."/>
            <person name="Stajich J.E."/>
            <person name="Kurbessoian T."/>
        </authorList>
    </citation>
    <scope>NUCLEOTIDE SEQUENCE</scope>
    <source>
        <strain evidence="2">JT2-VF2</strain>
    </source>
</reference>
<feature type="transmembrane region" description="Helical" evidence="1">
    <location>
        <begin position="104"/>
        <end position="125"/>
    </location>
</feature>
<name>A0A951PW17_9NOST</name>
<evidence type="ECO:0000256" key="1">
    <source>
        <dbReference type="SAM" id="Phobius"/>
    </source>
</evidence>
<keyword evidence="1" id="KW-1133">Transmembrane helix</keyword>
<accession>A0A951PW17</accession>
<feature type="transmembrane region" description="Helical" evidence="1">
    <location>
        <begin position="77"/>
        <end position="97"/>
    </location>
</feature>